<proteinExistence type="predicted"/>
<keyword evidence="5 8" id="KW-0812">Transmembrane</keyword>
<dbReference type="InterPro" id="IPR058633">
    <property type="entry name" value="EmrA/FarA_HH"/>
</dbReference>
<keyword evidence="7 8" id="KW-0472">Membrane</keyword>
<dbReference type="EMBL" id="VJSY01000024">
    <property type="protein sequence ID" value="MDR8755023.1"/>
    <property type="molecule type" value="Genomic_DNA"/>
</dbReference>
<comment type="caution">
    <text evidence="10">The sequence shown here is derived from an EMBL/GenBank/DDBJ whole genome shotgun (WGS) entry which is preliminary data.</text>
</comment>
<dbReference type="InterPro" id="IPR005694">
    <property type="entry name" value="MFP_proteobact"/>
</dbReference>
<keyword evidence="3" id="KW-1003">Cell membrane</keyword>
<keyword evidence="4" id="KW-0997">Cell inner membrane</keyword>
<feature type="domain" description="Multidrug export protein EmrA/FarA alpha-helical hairpin" evidence="9">
    <location>
        <begin position="95"/>
        <end position="214"/>
    </location>
</feature>
<gene>
    <name evidence="10" type="primary">emrA_4</name>
    <name evidence="10" type="ORF">FEQ00_03450</name>
</gene>
<name>A0ABU2E578_9BURK</name>
<dbReference type="Gene3D" id="2.40.50.100">
    <property type="match status" value="1"/>
</dbReference>
<dbReference type="Pfam" id="PF25885">
    <property type="entry name" value="HH_EMRA"/>
    <property type="match status" value="1"/>
</dbReference>
<organism evidence="10 11">
    <name type="scientific">Burkholderia pseudomultivorans</name>
    <dbReference type="NCBI Taxonomy" id="1207504"/>
    <lineage>
        <taxon>Bacteria</taxon>
        <taxon>Pseudomonadati</taxon>
        <taxon>Pseudomonadota</taxon>
        <taxon>Betaproteobacteria</taxon>
        <taxon>Burkholderiales</taxon>
        <taxon>Burkholderiaceae</taxon>
        <taxon>Burkholderia</taxon>
        <taxon>Burkholderia cepacia complex</taxon>
    </lineage>
</organism>
<comment type="subcellular location">
    <subcellularLocation>
        <location evidence="1">Cell envelope</location>
    </subcellularLocation>
</comment>
<evidence type="ECO:0000256" key="7">
    <source>
        <dbReference type="ARBA" id="ARBA00023136"/>
    </source>
</evidence>
<keyword evidence="6 8" id="KW-1133">Transmembrane helix</keyword>
<keyword evidence="11" id="KW-1185">Reference proteome</keyword>
<feature type="transmembrane region" description="Helical" evidence="8">
    <location>
        <begin position="22"/>
        <end position="43"/>
    </location>
</feature>
<dbReference type="PANTHER" id="PTHR30386">
    <property type="entry name" value="MEMBRANE FUSION SUBUNIT OF EMRAB-TOLC MULTIDRUG EFFLUX PUMP"/>
    <property type="match status" value="1"/>
</dbReference>
<evidence type="ECO:0000313" key="11">
    <source>
        <dbReference type="Proteomes" id="UP001248067"/>
    </source>
</evidence>
<dbReference type="Proteomes" id="UP001248067">
    <property type="component" value="Unassembled WGS sequence"/>
</dbReference>
<protein>
    <submittedName>
        <fullName evidence="10">Multidrug export protein EmrA</fullName>
    </submittedName>
</protein>
<dbReference type="Gene3D" id="2.40.30.170">
    <property type="match status" value="1"/>
</dbReference>
<evidence type="ECO:0000256" key="8">
    <source>
        <dbReference type="SAM" id="Phobius"/>
    </source>
</evidence>
<evidence type="ECO:0000256" key="6">
    <source>
        <dbReference type="ARBA" id="ARBA00022989"/>
    </source>
</evidence>
<evidence type="ECO:0000259" key="9">
    <source>
        <dbReference type="Pfam" id="PF25885"/>
    </source>
</evidence>
<evidence type="ECO:0000256" key="5">
    <source>
        <dbReference type="ARBA" id="ARBA00022692"/>
    </source>
</evidence>
<sequence>MSDPQQNAASAQPQNNGKRKRMMTLLVVVILIAAIAYGLYYFLVARFHEETDDAYVNGNVVQITPQVTGTVIAVKADDTQTVKAGDPLVVLDPADSQVALQQAEANLAQTVRQVRGLFVNDDQYRAQVALRQSDLSKAEDDLRRRMAVAQTGAVSQEEISHARDAVRAAQASVDAAQQQLASNRALTANTTIASHPNVLAAAAKVRDAYLANARNTLPAPVTGYVAKRSVQVGQRVSPGTPLMSVVPLNAVWVDANFKEVQLKHMRIGQPVELTADIYGSSVVYHGKVVGFSAGTGSAFSLLPAQNATGNWIKVVQRLPVRIELDPKDLDKHPLRIGLSMQVDVNIKDERGDQLVNVPNTVYETNVFAKYGDEADAEIARIIAENAGGNAPAPAAAKQSSVAKMM</sequence>
<dbReference type="InterPro" id="IPR050739">
    <property type="entry name" value="MFP"/>
</dbReference>
<dbReference type="SUPFAM" id="SSF111369">
    <property type="entry name" value="HlyD-like secretion proteins"/>
    <property type="match status" value="3"/>
</dbReference>
<dbReference type="RefSeq" id="WP_175893363.1">
    <property type="nucleotide sequence ID" value="NZ_CADFDQ010000002.1"/>
</dbReference>
<accession>A0ABU2E578</accession>
<evidence type="ECO:0000256" key="1">
    <source>
        <dbReference type="ARBA" id="ARBA00004196"/>
    </source>
</evidence>
<evidence type="ECO:0000256" key="4">
    <source>
        <dbReference type="ARBA" id="ARBA00022519"/>
    </source>
</evidence>
<evidence type="ECO:0000313" key="10">
    <source>
        <dbReference type="EMBL" id="MDR8755023.1"/>
    </source>
</evidence>
<dbReference type="PANTHER" id="PTHR30386:SF19">
    <property type="entry name" value="MULTIDRUG EXPORT PROTEIN EMRA-RELATED"/>
    <property type="match status" value="1"/>
</dbReference>
<keyword evidence="2" id="KW-0813">Transport</keyword>
<reference evidence="10 11" key="1">
    <citation type="submission" date="2019-06" db="EMBL/GenBank/DDBJ databases">
        <title>Evolution of Burkholderia multivorans in the lungs of Cystic Fibrosis patients.</title>
        <authorList>
            <person name="Moreira L.M."/>
        </authorList>
    </citation>
    <scope>NUCLEOTIDE SEQUENCE [LARGE SCALE GENOMIC DNA]</scope>
    <source>
        <strain evidence="10 11">VC13239</strain>
    </source>
</reference>
<dbReference type="NCBIfam" id="TIGR00998">
    <property type="entry name" value="8a0101"/>
    <property type="match status" value="1"/>
</dbReference>
<evidence type="ECO:0000256" key="3">
    <source>
        <dbReference type="ARBA" id="ARBA00022475"/>
    </source>
</evidence>
<dbReference type="Gene3D" id="1.10.287.470">
    <property type="entry name" value="Helix hairpin bin"/>
    <property type="match status" value="1"/>
</dbReference>
<evidence type="ECO:0000256" key="2">
    <source>
        <dbReference type="ARBA" id="ARBA00022448"/>
    </source>
</evidence>